<organism evidence="1 2">
    <name type="scientific">Peronosclerospora sorghi</name>
    <dbReference type="NCBI Taxonomy" id="230839"/>
    <lineage>
        <taxon>Eukaryota</taxon>
        <taxon>Sar</taxon>
        <taxon>Stramenopiles</taxon>
        <taxon>Oomycota</taxon>
        <taxon>Peronosporomycetes</taxon>
        <taxon>Peronosporales</taxon>
        <taxon>Peronosporaceae</taxon>
        <taxon>Peronosclerospora</taxon>
    </lineage>
</organism>
<evidence type="ECO:0000313" key="2">
    <source>
        <dbReference type="Proteomes" id="UP001163321"/>
    </source>
</evidence>
<protein>
    <submittedName>
        <fullName evidence="1">Uncharacterized protein</fullName>
    </submittedName>
</protein>
<evidence type="ECO:0000313" key="1">
    <source>
        <dbReference type="EMBL" id="KAI9913676.1"/>
    </source>
</evidence>
<gene>
    <name evidence="1" type="ORF">PsorP6_005170</name>
</gene>
<reference evidence="1 2" key="1">
    <citation type="journal article" date="2022" name="bioRxiv">
        <title>The genome of the oomycete Peronosclerospora sorghi, a cosmopolitan pathogen of maize and sorghum, is inflated with dispersed pseudogenes.</title>
        <authorList>
            <person name="Fletcher K."/>
            <person name="Martin F."/>
            <person name="Isakeit T."/>
            <person name="Cavanaugh K."/>
            <person name="Magill C."/>
            <person name="Michelmore R."/>
        </authorList>
    </citation>
    <scope>NUCLEOTIDE SEQUENCE [LARGE SCALE GENOMIC DNA]</scope>
    <source>
        <strain evidence="1">P6</strain>
    </source>
</reference>
<sequence length="92" mass="10480">MEMNTPSKVASAAVSAYLASKRSLQLRQWDTRDATLMELIAQSEDRPMQLRVWNVKSQTTRELQLTPSHKWPVKGLLGVTIRFDSYEGAEDN</sequence>
<accession>A0ACC0W5R4</accession>
<dbReference type="Proteomes" id="UP001163321">
    <property type="component" value="Chromosome 4"/>
</dbReference>
<keyword evidence="2" id="KW-1185">Reference proteome</keyword>
<name>A0ACC0W5R4_9STRA</name>
<proteinExistence type="predicted"/>
<comment type="caution">
    <text evidence="1">The sequence shown here is derived from an EMBL/GenBank/DDBJ whole genome shotgun (WGS) entry which is preliminary data.</text>
</comment>
<dbReference type="EMBL" id="CM047583">
    <property type="protein sequence ID" value="KAI9913676.1"/>
    <property type="molecule type" value="Genomic_DNA"/>
</dbReference>